<dbReference type="Pfam" id="PF01476">
    <property type="entry name" value="LysM"/>
    <property type="match status" value="1"/>
</dbReference>
<keyword evidence="2" id="KW-0472">Membrane</keyword>
<keyword evidence="2" id="KW-0812">Transmembrane</keyword>
<name>A0A0D6PIH6_9PROT</name>
<dbReference type="InterPro" id="IPR013783">
    <property type="entry name" value="Ig-like_fold"/>
</dbReference>
<dbReference type="Proteomes" id="UP000032668">
    <property type="component" value="Unassembled WGS sequence"/>
</dbReference>
<sequence>MASNDNTGTAAPKRHNRRVIALIVLAVLAVGDAVLLFYVHRGHKVPPAPSVPAAAPPPASAPPAKAGPPVPSFDIVRVDPQGNTVVAGRAVPGATVTVKDGDNVLGTVKADSQGAFVLIPANPLPPGAHEITLSETLPDGKTLEGTQSASINLPGNGQPVLAVVSGPDGSKVVTGQGPKPGQLGMGAVDYDTHGHAVFSGTAPAGANVTVKLGNMTLGTARADSTGHWHLQAPVPDEPGIITLNATAPDGGGLPAVSVPFAPEALSKALGDGHVIITPGDNLWMIARQVYGKGTLYTLIYSANAGKIRNPNLIFPGQTFTLPPKKAN</sequence>
<evidence type="ECO:0000256" key="2">
    <source>
        <dbReference type="SAM" id="Phobius"/>
    </source>
</evidence>
<dbReference type="Gene3D" id="3.10.350.10">
    <property type="entry name" value="LysM domain"/>
    <property type="match status" value="1"/>
</dbReference>
<evidence type="ECO:0000313" key="5">
    <source>
        <dbReference type="Proteomes" id="UP000032668"/>
    </source>
</evidence>
<dbReference type="EMBL" id="BANC01000068">
    <property type="protein sequence ID" value="GAN81018.1"/>
    <property type="molecule type" value="Genomic_DNA"/>
</dbReference>
<dbReference type="PROSITE" id="PS51782">
    <property type="entry name" value="LYSM"/>
    <property type="match status" value="1"/>
</dbReference>
<dbReference type="InterPro" id="IPR052196">
    <property type="entry name" value="Bact_Kbp"/>
</dbReference>
<evidence type="ECO:0000313" key="4">
    <source>
        <dbReference type="EMBL" id="GAN81018.1"/>
    </source>
</evidence>
<evidence type="ECO:0000256" key="1">
    <source>
        <dbReference type="SAM" id="MobiDB-lite"/>
    </source>
</evidence>
<dbReference type="Pfam" id="PF17936">
    <property type="entry name" value="Big_6"/>
    <property type="match status" value="1"/>
</dbReference>
<proteinExistence type="predicted"/>
<dbReference type="OrthoDB" id="370541at2"/>
<dbReference type="InterPro" id="IPR018392">
    <property type="entry name" value="LysM"/>
</dbReference>
<feature type="transmembrane region" description="Helical" evidence="2">
    <location>
        <begin position="19"/>
        <end position="39"/>
    </location>
</feature>
<comment type="caution">
    <text evidence="4">The sequence shown here is derived from an EMBL/GenBank/DDBJ whole genome shotgun (WGS) entry which is preliminary data.</text>
</comment>
<evidence type="ECO:0000259" key="3">
    <source>
        <dbReference type="PROSITE" id="PS51782"/>
    </source>
</evidence>
<dbReference type="PANTHER" id="PTHR34700">
    <property type="entry name" value="POTASSIUM BINDING PROTEIN KBP"/>
    <property type="match status" value="1"/>
</dbReference>
<organism evidence="4 5">
    <name type="scientific">Acidocella aminolytica 101 = DSM 11237</name>
    <dbReference type="NCBI Taxonomy" id="1120923"/>
    <lineage>
        <taxon>Bacteria</taxon>
        <taxon>Pseudomonadati</taxon>
        <taxon>Pseudomonadota</taxon>
        <taxon>Alphaproteobacteria</taxon>
        <taxon>Acetobacterales</taxon>
        <taxon>Acidocellaceae</taxon>
        <taxon>Acidocella</taxon>
    </lineage>
</organism>
<feature type="domain" description="LysM" evidence="3">
    <location>
        <begin position="272"/>
        <end position="321"/>
    </location>
</feature>
<dbReference type="RefSeq" id="WP_048879402.1">
    <property type="nucleotide sequence ID" value="NZ_BANC01000068.1"/>
</dbReference>
<dbReference type="SUPFAM" id="SSF49478">
    <property type="entry name" value="Cna protein B-type domain"/>
    <property type="match status" value="1"/>
</dbReference>
<dbReference type="CDD" id="cd00118">
    <property type="entry name" value="LysM"/>
    <property type="match status" value="1"/>
</dbReference>
<dbReference type="Gene3D" id="2.60.40.10">
    <property type="entry name" value="Immunoglobulins"/>
    <property type="match status" value="2"/>
</dbReference>
<feature type="region of interest" description="Disordered" evidence="1">
    <location>
        <begin position="48"/>
        <end position="69"/>
    </location>
</feature>
<dbReference type="PANTHER" id="PTHR34700:SF4">
    <property type="entry name" value="PHAGE-LIKE ELEMENT PBSX PROTEIN XKDP"/>
    <property type="match status" value="1"/>
</dbReference>
<dbReference type="InterPro" id="IPR036779">
    <property type="entry name" value="LysM_dom_sf"/>
</dbReference>
<accession>A0A0D6PIH6</accession>
<protein>
    <recommendedName>
        <fullName evidence="3">LysM domain-containing protein</fullName>
    </recommendedName>
</protein>
<dbReference type="STRING" id="1120923.SAMN02746095_01510"/>
<dbReference type="AlphaFoldDB" id="A0A0D6PIH6"/>
<reference evidence="4 5" key="1">
    <citation type="submission" date="2012-11" db="EMBL/GenBank/DDBJ databases">
        <title>Whole genome sequence of Acidocella aminolytica 101 = DSM 11237.</title>
        <authorList>
            <person name="Azuma Y."/>
            <person name="Higashiura N."/>
            <person name="Hirakawa H."/>
            <person name="Matsushita K."/>
        </authorList>
    </citation>
    <scope>NUCLEOTIDE SEQUENCE [LARGE SCALE GENOMIC DNA]</scope>
    <source>
        <strain evidence="5">101 / DSM 11237</strain>
    </source>
</reference>
<keyword evidence="2" id="KW-1133">Transmembrane helix</keyword>
<dbReference type="InterPro" id="IPR041498">
    <property type="entry name" value="Big_6"/>
</dbReference>
<gene>
    <name evidence="4" type="ORF">Aam_070_020</name>
</gene>
<keyword evidence="5" id="KW-1185">Reference proteome</keyword>